<proteinExistence type="predicted"/>
<comment type="caution">
    <text evidence="2">The sequence shown here is derived from an EMBL/GenBank/DDBJ whole genome shotgun (WGS) entry which is preliminary data.</text>
</comment>
<dbReference type="AlphaFoldDB" id="A0A3S0RWI9"/>
<dbReference type="Proteomes" id="UP000274358">
    <property type="component" value="Unassembled WGS sequence"/>
</dbReference>
<keyword evidence="3" id="KW-1185">Reference proteome</keyword>
<protein>
    <submittedName>
        <fullName evidence="2">XRE family transcriptional regulator</fullName>
    </submittedName>
</protein>
<dbReference type="RefSeq" id="WP_126687254.1">
    <property type="nucleotide sequence ID" value="NZ_RYYV01000062.1"/>
</dbReference>
<dbReference type="InterPro" id="IPR010982">
    <property type="entry name" value="Lambda_DNA-bd_dom_sf"/>
</dbReference>
<gene>
    <name evidence="2" type="ORF">EKH80_23670</name>
</gene>
<dbReference type="GO" id="GO:0003677">
    <property type="term" value="F:DNA binding"/>
    <property type="evidence" value="ECO:0007669"/>
    <property type="project" value="InterPro"/>
</dbReference>
<accession>A0A3S0RWI9</accession>
<dbReference type="SMART" id="SM00530">
    <property type="entry name" value="HTH_XRE"/>
    <property type="match status" value="1"/>
</dbReference>
<dbReference type="InterPro" id="IPR001387">
    <property type="entry name" value="Cro/C1-type_HTH"/>
</dbReference>
<evidence type="ECO:0000313" key="3">
    <source>
        <dbReference type="Proteomes" id="UP000274358"/>
    </source>
</evidence>
<name>A0A3S0RWI9_9GAMM</name>
<dbReference type="PROSITE" id="PS50943">
    <property type="entry name" value="HTH_CROC1"/>
    <property type="match status" value="1"/>
</dbReference>
<feature type="domain" description="HTH cro/C1-type" evidence="1">
    <location>
        <begin position="29"/>
        <end position="82"/>
    </location>
</feature>
<dbReference type="OrthoDB" id="5957875at2"/>
<dbReference type="SUPFAM" id="SSF47413">
    <property type="entry name" value="lambda repressor-like DNA-binding domains"/>
    <property type="match status" value="1"/>
</dbReference>
<evidence type="ECO:0000313" key="2">
    <source>
        <dbReference type="EMBL" id="RUL67696.1"/>
    </source>
</evidence>
<reference evidence="2 3" key="1">
    <citation type="submission" date="2018-12" db="EMBL/GenBank/DDBJ databases">
        <title>Dyella dinghuensis sp. nov. DHOA06 and Dyella choica sp. nov. 4M-K27, isolated from forest soil.</title>
        <authorList>
            <person name="Qiu L.-H."/>
            <person name="Gao Z.-H."/>
        </authorList>
    </citation>
    <scope>NUCLEOTIDE SEQUENCE [LARGE SCALE GENOMIC DNA]</scope>
    <source>
        <strain evidence="2 3">4M-K27</strain>
    </source>
</reference>
<organism evidence="2 3">
    <name type="scientific">Dyella choica</name>
    <dbReference type="NCBI Taxonomy" id="1927959"/>
    <lineage>
        <taxon>Bacteria</taxon>
        <taxon>Pseudomonadati</taxon>
        <taxon>Pseudomonadota</taxon>
        <taxon>Gammaproteobacteria</taxon>
        <taxon>Lysobacterales</taxon>
        <taxon>Rhodanobacteraceae</taxon>
        <taxon>Dyella</taxon>
    </lineage>
</organism>
<dbReference type="Pfam" id="PF01381">
    <property type="entry name" value="HTH_3"/>
    <property type="match status" value="1"/>
</dbReference>
<dbReference type="EMBL" id="RYYV01000062">
    <property type="protein sequence ID" value="RUL67696.1"/>
    <property type="molecule type" value="Genomic_DNA"/>
</dbReference>
<evidence type="ECO:0000259" key="1">
    <source>
        <dbReference type="PROSITE" id="PS50943"/>
    </source>
</evidence>
<dbReference type="CDD" id="cd00093">
    <property type="entry name" value="HTH_XRE"/>
    <property type="match status" value="1"/>
</dbReference>
<sequence>MKSLDDLISRHRPKVPSAAEFPRQVGERIRRQRMAFHWRQVDLAERAGVSESTIKAMEKGSAISSDNLLRLLLALGHGADVLKMLDAPHYPNLDAQARFFGNKSISARTLATKRVRPKL</sequence>
<dbReference type="Gene3D" id="1.10.260.40">
    <property type="entry name" value="lambda repressor-like DNA-binding domains"/>
    <property type="match status" value="1"/>
</dbReference>